<feature type="transmembrane region" description="Helical" evidence="6">
    <location>
        <begin position="33"/>
        <end position="56"/>
    </location>
</feature>
<dbReference type="GO" id="GO:0005886">
    <property type="term" value="C:plasma membrane"/>
    <property type="evidence" value="ECO:0007669"/>
    <property type="project" value="UniProtKB-SubCell"/>
</dbReference>
<name>A0A1U9QT75_STRNV</name>
<keyword evidence="5 6" id="KW-0472">Membrane</keyword>
<dbReference type="Proteomes" id="UP000189677">
    <property type="component" value="Chromosome"/>
</dbReference>
<evidence type="ECO:0000313" key="9">
    <source>
        <dbReference type="Proteomes" id="UP000189677"/>
    </source>
</evidence>
<dbReference type="Pfam" id="PF04024">
    <property type="entry name" value="PspC"/>
    <property type="match status" value="1"/>
</dbReference>
<sequence>MSAIARPSQGRMIGGVCAALARRFGTSANTMRVIFLASCLLPGPQFLLYLALWVFLPSEKRATDPAW</sequence>
<keyword evidence="3 6" id="KW-0812">Transmembrane</keyword>
<dbReference type="RefSeq" id="WP_078075399.1">
    <property type="nucleotide sequence ID" value="NZ_CP018047.1"/>
</dbReference>
<evidence type="ECO:0000256" key="2">
    <source>
        <dbReference type="ARBA" id="ARBA00022475"/>
    </source>
</evidence>
<evidence type="ECO:0000256" key="5">
    <source>
        <dbReference type="ARBA" id="ARBA00023136"/>
    </source>
</evidence>
<evidence type="ECO:0000313" key="8">
    <source>
        <dbReference type="EMBL" id="AQU66855.1"/>
    </source>
</evidence>
<dbReference type="OrthoDB" id="7359894at2"/>
<dbReference type="KEGG" id="snw:BBN63_11960"/>
<protein>
    <submittedName>
        <fullName evidence="8">PspC domain-containing protein</fullName>
    </submittedName>
</protein>
<dbReference type="PANTHER" id="PTHR33885">
    <property type="entry name" value="PHAGE SHOCK PROTEIN C"/>
    <property type="match status" value="1"/>
</dbReference>
<evidence type="ECO:0000256" key="3">
    <source>
        <dbReference type="ARBA" id="ARBA00022692"/>
    </source>
</evidence>
<organism evidence="8 9">
    <name type="scientific">Streptomyces niveus</name>
    <name type="common">Streptomyces spheroides</name>
    <dbReference type="NCBI Taxonomy" id="193462"/>
    <lineage>
        <taxon>Bacteria</taxon>
        <taxon>Bacillati</taxon>
        <taxon>Actinomycetota</taxon>
        <taxon>Actinomycetes</taxon>
        <taxon>Kitasatosporales</taxon>
        <taxon>Streptomycetaceae</taxon>
        <taxon>Streptomyces</taxon>
    </lineage>
</organism>
<keyword evidence="9" id="KW-1185">Reference proteome</keyword>
<gene>
    <name evidence="8" type="ORF">BBN63_11960</name>
</gene>
<keyword evidence="4 6" id="KW-1133">Transmembrane helix</keyword>
<dbReference type="EMBL" id="CP018047">
    <property type="protein sequence ID" value="AQU66855.1"/>
    <property type="molecule type" value="Genomic_DNA"/>
</dbReference>
<evidence type="ECO:0000256" key="6">
    <source>
        <dbReference type="SAM" id="Phobius"/>
    </source>
</evidence>
<evidence type="ECO:0000256" key="4">
    <source>
        <dbReference type="ARBA" id="ARBA00022989"/>
    </source>
</evidence>
<dbReference type="InterPro" id="IPR007168">
    <property type="entry name" value="Phageshock_PspC_N"/>
</dbReference>
<dbReference type="InterPro" id="IPR052027">
    <property type="entry name" value="PspC"/>
</dbReference>
<evidence type="ECO:0000256" key="1">
    <source>
        <dbReference type="ARBA" id="ARBA00004162"/>
    </source>
</evidence>
<keyword evidence="2" id="KW-1003">Cell membrane</keyword>
<dbReference type="AlphaFoldDB" id="A0A1U9QT75"/>
<feature type="domain" description="Phage shock protein PspC N-terminal" evidence="7">
    <location>
        <begin position="4"/>
        <end position="59"/>
    </location>
</feature>
<accession>A0A1U9QT75</accession>
<reference evidence="8 9" key="1">
    <citation type="submission" date="2016-11" db="EMBL/GenBank/DDBJ databases">
        <title>Complete genome sequence of Streptomyces niveus SCSIO 3406.</title>
        <authorList>
            <person name="Zhu Q."/>
            <person name="Cheng W."/>
            <person name="Song Y."/>
            <person name="Li Q."/>
            <person name="Ju J."/>
        </authorList>
    </citation>
    <scope>NUCLEOTIDE SEQUENCE [LARGE SCALE GENOMIC DNA]</scope>
    <source>
        <strain evidence="8 9">SCSIO 3406</strain>
    </source>
</reference>
<proteinExistence type="predicted"/>
<dbReference type="PANTHER" id="PTHR33885:SF3">
    <property type="entry name" value="PHAGE SHOCK PROTEIN C"/>
    <property type="match status" value="1"/>
</dbReference>
<comment type="subcellular location">
    <subcellularLocation>
        <location evidence="1">Cell membrane</location>
        <topology evidence="1">Single-pass membrane protein</topology>
    </subcellularLocation>
</comment>
<evidence type="ECO:0000259" key="7">
    <source>
        <dbReference type="Pfam" id="PF04024"/>
    </source>
</evidence>